<name>A0A9P9DZC3_9HYPO</name>
<accession>A0A9P9DZC3</accession>
<keyword evidence="2" id="KW-1185">Reference proteome</keyword>
<dbReference type="Proteomes" id="UP000738349">
    <property type="component" value="Unassembled WGS sequence"/>
</dbReference>
<dbReference type="OrthoDB" id="5342924at2759"/>
<protein>
    <submittedName>
        <fullName evidence="1">Uncharacterized protein</fullName>
    </submittedName>
</protein>
<gene>
    <name evidence="1" type="ORF">EDB81DRAFT_764314</name>
</gene>
<reference evidence="1" key="1">
    <citation type="journal article" date="2021" name="Nat. Commun.">
        <title>Genetic determinants of endophytism in the Arabidopsis root mycobiome.</title>
        <authorList>
            <person name="Mesny F."/>
            <person name="Miyauchi S."/>
            <person name="Thiergart T."/>
            <person name="Pickel B."/>
            <person name="Atanasova L."/>
            <person name="Karlsson M."/>
            <person name="Huettel B."/>
            <person name="Barry K.W."/>
            <person name="Haridas S."/>
            <person name="Chen C."/>
            <person name="Bauer D."/>
            <person name="Andreopoulos W."/>
            <person name="Pangilinan J."/>
            <person name="LaButti K."/>
            <person name="Riley R."/>
            <person name="Lipzen A."/>
            <person name="Clum A."/>
            <person name="Drula E."/>
            <person name="Henrissat B."/>
            <person name="Kohler A."/>
            <person name="Grigoriev I.V."/>
            <person name="Martin F.M."/>
            <person name="Hacquard S."/>
        </authorList>
    </citation>
    <scope>NUCLEOTIDE SEQUENCE</scope>
    <source>
        <strain evidence="1">MPI-CAGE-AT-0147</strain>
    </source>
</reference>
<dbReference type="EMBL" id="JAGMUV010000018">
    <property type="protein sequence ID" value="KAH7129165.1"/>
    <property type="molecule type" value="Genomic_DNA"/>
</dbReference>
<proteinExistence type="predicted"/>
<evidence type="ECO:0000313" key="1">
    <source>
        <dbReference type="EMBL" id="KAH7129165.1"/>
    </source>
</evidence>
<comment type="caution">
    <text evidence="1">The sequence shown here is derived from an EMBL/GenBank/DDBJ whole genome shotgun (WGS) entry which is preliminary data.</text>
</comment>
<evidence type="ECO:0000313" key="2">
    <source>
        <dbReference type="Proteomes" id="UP000738349"/>
    </source>
</evidence>
<organism evidence="1 2">
    <name type="scientific">Dactylonectria macrodidyma</name>
    <dbReference type="NCBI Taxonomy" id="307937"/>
    <lineage>
        <taxon>Eukaryota</taxon>
        <taxon>Fungi</taxon>
        <taxon>Dikarya</taxon>
        <taxon>Ascomycota</taxon>
        <taxon>Pezizomycotina</taxon>
        <taxon>Sordariomycetes</taxon>
        <taxon>Hypocreomycetidae</taxon>
        <taxon>Hypocreales</taxon>
        <taxon>Nectriaceae</taxon>
        <taxon>Dactylonectria</taxon>
    </lineage>
</organism>
<sequence>MAPISLHWALGWATKPKKIQASMWMMALRLFHLFVSRFRTLLRAIGLKILTFLSPKTEEPSKVLVDESRRLALAPSAIHLVPASISITLIALNIQAYFIGPELQGTRDQDDLKLGLLQVAAKIQELLVVSSLGTVIFHAAKAELVFGDGLPLGLIVSRWSFTQLRSRGSCSHNTEELEVPVGGGIFWLNGSDEQLWPTYLDSEYYSNWDCTYQENQLLSLKCLSAGFISLYTHYLTWWNFSPAPFQFQIQDYNTRRLMYTIPSSYPPVDTRAYTTHVASATLQDAFATTHRKSLDWLYSSQPLEYLCPKNIYFAETKKYELKTKFPAVRTSCLSHGWSDPQAGNITVRFPVLSEFWKVGQMAATWRRGQRFRDCPGLLG</sequence>
<dbReference type="AlphaFoldDB" id="A0A9P9DZC3"/>